<accession>A0AAW2ZG63</accession>
<keyword evidence="1" id="KW-0489">Methyltransferase</keyword>
<dbReference type="CDD" id="cd02440">
    <property type="entry name" value="AdoMet_MTases"/>
    <property type="match status" value="1"/>
</dbReference>
<dbReference type="SUPFAM" id="SSF53335">
    <property type="entry name" value="S-adenosyl-L-methionine-dependent methyltransferases"/>
    <property type="match status" value="1"/>
</dbReference>
<organism evidence="1 2">
    <name type="scientific">Acrasis kona</name>
    <dbReference type="NCBI Taxonomy" id="1008807"/>
    <lineage>
        <taxon>Eukaryota</taxon>
        <taxon>Discoba</taxon>
        <taxon>Heterolobosea</taxon>
        <taxon>Tetramitia</taxon>
        <taxon>Eutetramitia</taxon>
        <taxon>Acrasidae</taxon>
        <taxon>Acrasis</taxon>
    </lineage>
</organism>
<dbReference type="InterPro" id="IPR019410">
    <property type="entry name" value="Methyltransf_16"/>
</dbReference>
<keyword evidence="2" id="KW-1185">Reference proteome</keyword>
<sequence length="210" mass="24180">MFTLETCEGEIRIQENSKMLYSSGGTVWSSSPVLCKYFEKHRRKMKIGKNTKCLELGAGCGLIGIFMAKIGCRVVITDQEVVLPTLEKNINSNLDKSEVDIQVRELSWGNEEQITGIIKKETSFDIIYGSDIVFNVNMVDPLLETINKLSSTRTLIFICYEIRDPDAHKYFLERVPEHHYDIKEIPMSKHHQDCSDERVLLYQLNKIDLE</sequence>
<dbReference type="AlphaFoldDB" id="A0AAW2ZG63"/>
<dbReference type="GO" id="GO:0032259">
    <property type="term" value="P:methylation"/>
    <property type="evidence" value="ECO:0007669"/>
    <property type="project" value="UniProtKB-KW"/>
</dbReference>
<keyword evidence="1" id="KW-0808">Transferase</keyword>
<dbReference type="PANTHER" id="PTHR14614">
    <property type="entry name" value="HEPATOCELLULAR CARCINOMA-ASSOCIATED ANTIGEN"/>
    <property type="match status" value="1"/>
</dbReference>
<dbReference type="PANTHER" id="PTHR14614:SF98">
    <property type="entry name" value="S-ADENOSYL-L-METHIONINE-DEPENDENT METHYLTRANSFERASES SUPERFAMILY PROTEIN"/>
    <property type="match status" value="1"/>
</dbReference>
<reference evidence="1 2" key="1">
    <citation type="submission" date="2024-03" db="EMBL/GenBank/DDBJ databases">
        <title>The Acrasis kona genome and developmental transcriptomes reveal deep origins of eukaryotic multicellular pathways.</title>
        <authorList>
            <person name="Sheikh S."/>
            <person name="Fu C.-J."/>
            <person name="Brown M.W."/>
            <person name="Baldauf S.L."/>
        </authorList>
    </citation>
    <scope>NUCLEOTIDE SEQUENCE [LARGE SCALE GENOMIC DNA]</scope>
    <source>
        <strain evidence="1 2">ATCC MYA-3509</strain>
    </source>
</reference>
<name>A0AAW2ZG63_9EUKA</name>
<comment type="caution">
    <text evidence="1">The sequence shown here is derived from an EMBL/GenBank/DDBJ whole genome shotgun (WGS) entry which is preliminary data.</text>
</comment>
<evidence type="ECO:0000313" key="1">
    <source>
        <dbReference type="EMBL" id="KAL0488882.1"/>
    </source>
</evidence>
<dbReference type="Pfam" id="PF10294">
    <property type="entry name" value="Methyltransf_16"/>
    <property type="match status" value="1"/>
</dbReference>
<gene>
    <name evidence="1" type="ORF">AKO1_013553</name>
</gene>
<proteinExistence type="predicted"/>
<dbReference type="GO" id="GO:0008168">
    <property type="term" value="F:methyltransferase activity"/>
    <property type="evidence" value="ECO:0007669"/>
    <property type="project" value="UniProtKB-KW"/>
</dbReference>
<dbReference type="InterPro" id="IPR029063">
    <property type="entry name" value="SAM-dependent_MTases_sf"/>
</dbReference>
<dbReference type="EMBL" id="JAOPGA020001485">
    <property type="protein sequence ID" value="KAL0488882.1"/>
    <property type="molecule type" value="Genomic_DNA"/>
</dbReference>
<protein>
    <submittedName>
        <fullName evidence="1">N-lysine methyltransferase</fullName>
    </submittedName>
</protein>
<evidence type="ECO:0000313" key="2">
    <source>
        <dbReference type="Proteomes" id="UP001431209"/>
    </source>
</evidence>
<dbReference type="Gene3D" id="3.40.50.150">
    <property type="entry name" value="Vaccinia Virus protein VP39"/>
    <property type="match status" value="1"/>
</dbReference>
<dbReference type="Proteomes" id="UP001431209">
    <property type="component" value="Unassembled WGS sequence"/>
</dbReference>